<proteinExistence type="predicted"/>
<protein>
    <submittedName>
        <fullName evidence="4">GIY-YIG_SF domain containing protein</fullName>
    </submittedName>
</protein>
<evidence type="ECO:0000256" key="1">
    <source>
        <dbReference type="ARBA" id="ARBA00001946"/>
    </source>
</evidence>
<evidence type="ECO:0000313" key="4">
    <source>
        <dbReference type="EMBL" id="CAB4142062.1"/>
    </source>
</evidence>
<keyword evidence="2" id="KW-0460">Magnesium</keyword>
<sequence length="133" mass="15475">MCKLHTLENATFIVYRIENENYVGITSDLKRRMNKHRSKNKFDVSKITVLNETKDLNEALSLELYYQDKYNCAKGIRNQEGNKNPYAKTVLHTITGVYYDTIKEACNALGFSYSAARHQVLKPNNKYNLLKFN</sequence>
<name>A0A6J5M7I2_9CAUD</name>
<accession>A0A6J5M7I2</accession>
<evidence type="ECO:0000256" key="2">
    <source>
        <dbReference type="ARBA" id="ARBA00022842"/>
    </source>
</evidence>
<dbReference type="InterPro" id="IPR000305">
    <property type="entry name" value="GIY-YIG_endonuc"/>
</dbReference>
<comment type="cofactor">
    <cofactor evidence="1">
        <name>Mg(2+)</name>
        <dbReference type="ChEBI" id="CHEBI:18420"/>
    </cofactor>
</comment>
<dbReference type="CDD" id="cd00719">
    <property type="entry name" value="GIY-YIG_SF"/>
    <property type="match status" value="1"/>
</dbReference>
<gene>
    <name evidence="4" type="ORF">UFOVP425_24</name>
</gene>
<dbReference type="SUPFAM" id="SSF82771">
    <property type="entry name" value="GIY-YIG endonuclease"/>
    <property type="match status" value="1"/>
</dbReference>
<dbReference type="EMBL" id="LR796399">
    <property type="protein sequence ID" value="CAB4142062.1"/>
    <property type="molecule type" value="Genomic_DNA"/>
</dbReference>
<dbReference type="InterPro" id="IPR035901">
    <property type="entry name" value="GIY-YIG_endonuc_sf"/>
</dbReference>
<feature type="domain" description="GIY-YIG" evidence="3">
    <location>
        <begin position="11"/>
        <end position="71"/>
    </location>
</feature>
<dbReference type="Gene3D" id="3.40.1440.10">
    <property type="entry name" value="GIY-YIG endonuclease"/>
    <property type="match status" value="1"/>
</dbReference>
<dbReference type="Pfam" id="PF01541">
    <property type="entry name" value="GIY-YIG"/>
    <property type="match status" value="1"/>
</dbReference>
<evidence type="ECO:0000259" key="3">
    <source>
        <dbReference type="Pfam" id="PF01541"/>
    </source>
</evidence>
<organism evidence="4">
    <name type="scientific">uncultured Caudovirales phage</name>
    <dbReference type="NCBI Taxonomy" id="2100421"/>
    <lineage>
        <taxon>Viruses</taxon>
        <taxon>Duplodnaviria</taxon>
        <taxon>Heunggongvirae</taxon>
        <taxon>Uroviricota</taxon>
        <taxon>Caudoviricetes</taxon>
        <taxon>Peduoviridae</taxon>
        <taxon>Maltschvirus</taxon>
        <taxon>Maltschvirus maltsch</taxon>
    </lineage>
</organism>
<reference evidence="4" key="1">
    <citation type="submission" date="2020-04" db="EMBL/GenBank/DDBJ databases">
        <authorList>
            <person name="Chiriac C."/>
            <person name="Salcher M."/>
            <person name="Ghai R."/>
            <person name="Kavagutti S V."/>
        </authorList>
    </citation>
    <scope>NUCLEOTIDE SEQUENCE</scope>
</reference>